<gene>
    <name evidence="11" type="ORF">J4Q44_G00036420</name>
</gene>
<keyword evidence="9" id="KW-0812">Transmembrane</keyword>
<evidence type="ECO:0000256" key="7">
    <source>
        <dbReference type="ARBA" id="ARBA00023180"/>
    </source>
</evidence>
<feature type="transmembrane region" description="Helical" evidence="9">
    <location>
        <begin position="1017"/>
        <end position="1038"/>
    </location>
</feature>
<evidence type="ECO:0000256" key="4">
    <source>
        <dbReference type="ARBA" id="ARBA00022737"/>
    </source>
</evidence>
<evidence type="ECO:0000256" key="2">
    <source>
        <dbReference type="ARBA" id="ARBA00022659"/>
    </source>
</evidence>
<feature type="disulfide bond" evidence="8">
    <location>
        <begin position="471"/>
        <end position="498"/>
    </location>
</feature>
<evidence type="ECO:0000313" key="11">
    <source>
        <dbReference type="EMBL" id="KAK6327996.1"/>
    </source>
</evidence>
<feature type="domain" description="Sushi" evidence="10">
    <location>
        <begin position="380"/>
        <end position="442"/>
    </location>
</feature>
<dbReference type="Gene3D" id="2.10.70.10">
    <property type="entry name" value="Complement Module, domain 1"/>
    <property type="match status" value="14"/>
</dbReference>
<keyword evidence="9" id="KW-1133">Transmembrane helix</keyword>
<feature type="disulfide bond" evidence="8">
    <location>
        <begin position="292"/>
        <end position="319"/>
    </location>
</feature>
<comment type="caution">
    <text evidence="8">Lacks conserved residue(s) required for the propagation of feature annotation.</text>
</comment>
<keyword evidence="4" id="KW-0677">Repeat</keyword>
<feature type="domain" description="Sushi" evidence="10">
    <location>
        <begin position="681"/>
        <end position="738"/>
    </location>
</feature>
<evidence type="ECO:0000256" key="5">
    <source>
        <dbReference type="ARBA" id="ARBA00023136"/>
    </source>
</evidence>
<keyword evidence="12" id="KW-1185">Reference proteome</keyword>
<dbReference type="SMART" id="SM00032">
    <property type="entry name" value="CCP"/>
    <property type="match status" value="14"/>
</dbReference>
<feature type="domain" description="Sushi" evidence="10">
    <location>
        <begin position="739"/>
        <end position="796"/>
    </location>
</feature>
<evidence type="ECO:0000256" key="3">
    <source>
        <dbReference type="ARBA" id="ARBA00022729"/>
    </source>
</evidence>
<feature type="disulfide bond" evidence="8">
    <location>
        <begin position="591"/>
        <end position="618"/>
    </location>
</feature>
<feature type="disulfide bond" evidence="8">
    <location>
        <begin position="532"/>
        <end position="559"/>
    </location>
</feature>
<feature type="domain" description="Sushi" evidence="10">
    <location>
        <begin position="504"/>
        <end position="561"/>
    </location>
</feature>
<reference evidence="11 12" key="1">
    <citation type="submission" date="2021-04" db="EMBL/GenBank/DDBJ databases">
        <authorList>
            <person name="De Guttry C."/>
            <person name="Zahm M."/>
            <person name="Klopp C."/>
            <person name="Cabau C."/>
            <person name="Louis A."/>
            <person name="Berthelot C."/>
            <person name="Parey E."/>
            <person name="Roest Crollius H."/>
            <person name="Montfort J."/>
            <person name="Robinson-Rechavi M."/>
            <person name="Bucao C."/>
            <person name="Bouchez O."/>
            <person name="Gislard M."/>
            <person name="Lluch J."/>
            <person name="Milhes M."/>
            <person name="Lampietro C."/>
            <person name="Lopez Roques C."/>
            <person name="Donnadieu C."/>
            <person name="Braasch I."/>
            <person name="Desvignes T."/>
            <person name="Postlethwait J."/>
            <person name="Bobe J."/>
            <person name="Wedekind C."/>
            <person name="Guiguen Y."/>
        </authorList>
    </citation>
    <scope>NUCLEOTIDE SEQUENCE [LARGE SCALE GENOMIC DNA]</scope>
    <source>
        <strain evidence="11">Cs_M1</strain>
        <tissue evidence="11">Blood</tissue>
    </source>
</reference>
<comment type="subcellular location">
    <subcellularLocation>
        <location evidence="1">Membrane</location>
    </subcellularLocation>
</comment>
<dbReference type="PANTHER" id="PTHR46393">
    <property type="entry name" value="SUSHI DOMAIN-CONTAINING PROTEIN"/>
    <property type="match status" value="1"/>
</dbReference>
<feature type="domain" description="Sushi" evidence="10">
    <location>
        <begin position="206"/>
        <end position="263"/>
    </location>
</feature>
<evidence type="ECO:0000313" key="12">
    <source>
        <dbReference type="Proteomes" id="UP001356427"/>
    </source>
</evidence>
<feature type="domain" description="Sushi" evidence="10">
    <location>
        <begin position="322"/>
        <end position="379"/>
    </location>
</feature>
<accession>A0AAN8R7D4</accession>
<dbReference type="PROSITE" id="PS50923">
    <property type="entry name" value="SUSHI"/>
    <property type="match status" value="14"/>
</dbReference>
<dbReference type="InterPro" id="IPR035976">
    <property type="entry name" value="Sushi/SCR/CCP_sf"/>
</dbReference>
<keyword evidence="6 8" id="KW-1015">Disulfide bond</keyword>
<feature type="disulfide bond" evidence="8">
    <location>
        <begin position="350"/>
        <end position="377"/>
    </location>
</feature>
<dbReference type="Pfam" id="PF00084">
    <property type="entry name" value="Sushi"/>
    <property type="match status" value="14"/>
</dbReference>
<feature type="disulfide bond" evidence="8">
    <location>
        <begin position="413"/>
        <end position="440"/>
    </location>
</feature>
<organism evidence="11 12">
    <name type="scientific">Coregonus suidteri</name>
    <dbReference type="NCBI Taxonomy" id="861788"/>
    <lineage>
        <taxon>Eukaryota</taxon>
        <taxon>Metazoa</taxon>
        <taxon>Chordata</taxon>
        <taxon>Craniata</taxon>
        <taxon>Vertebrata</taxon>
        <taxon>Euteleostomi</taxon>
        <taxon>Actinopterygii</taxon>
        <taxon>Neopterygii</taxon>
        <taxon>Teleostei</taxon>
        <taxon>Protacanthopterygii</taxon>
        <taxon>Salmoniformes</taxon>
        <taxon>Salmonidae</taxon>
        <taxon>Coregoninae</taxon>
        <taxon>Coregonus</taxon>
    </lineage>
</organism>
<feature type="domain" description="Sushi" evidence="10">
    <location>
        <begin position="264"/>
        <end position="321"/>
    </location>
</feature>
<feature type="domain" description="Sushi" evidence="10">
    <location>
        <begin position="141"/>
        <end position="205"/>
    </location>
</feature>
<feature type="domain" description="Sushi" evidence="10">
    <location>
        <begin position="16"/>
        <end position="78"/>
    </location>
</feature>
<keyword evidence="7" id="KW-0325">Glycoprotein</keyword>
<keyword evidence="2 8" id="KW-0768">Sushi</keyword>
<dbReference type="CDD" id="cd00033">
    <property type="entry name" value="CCP"/>
    <property type="match status" value="14"/>
</dbReference>
<evidence type="ECO:0000256" key="6">
    <source>
        <dbReference type="ARBA" id="ARBA00023157"/>
    </source>
</evidence>
<evidence type="ECO:0000259" key="10">
    <source>
        <dbReference type="PROSITE" id="PS50923"/>
    </source>
</evidence>
<dbReference type="FunFam" id="2.10.70.10:FF:000011">
    <property type="entry name" value="CUB and sushi domain-containing protein 3 isoform A"/>
    <property type="match status" value="4"/>
</dbReference>
<keyword evidence="3" id="KW-0732">Signal</keyword>
<evidence type="ECO:0000256" key="1">
    <source>
        <dbReference type="ARBA" id="ARBA00004370"/>
    </source>
</evidence>
<feature type="disulfide bond" evidence="8">
    <location>
        <begin position="709"/>
        <end position="736"/>
    </location>
</feature>
<protein>
    <recommendedName>
        <fullName evidence="10">Sushi domain-containing protein</fullName>
    </recommendedName>
</protein>
<dbReference type="Proteomes" id="UP001356427">
    <property type="component" value="Unassembled WGS sequence"/>
</dbReference>
<dbReference type="SUPFAM" id="SSF57535">
    <property type="entry name" value="Complement control module/SCR domain"/>
    <property type="match status" value="14"/>
</dbReference>
<feature type="disulfide bond" evidence="8">
    <location>
        <begin position="767"/>
        <end position="794"/>
    </location>
</feature>
<feature type="domain" description="Sushi" evidence="10">
    <location>
        <begin position="621"/>
        <end position="680"/>
    </location>
</feature>
<feature type="domain" description="Sushi" evidence="10">
    <location>
        <begin position="443"/>
        <end position="500"/>
    </location>
</feature>
<comment type="caution">
    <text evidence="11">The sequence shown here is derived from an EMBL/GenBank/DDBJ whole genome shotgun (WGS) entry which is preliminary data.</text>
</comment>
<feature type="disulfide bond" evidence="8">
    <location>
        <begin position="234"/>
        <end position="261"/>
    </location>
</feature>
<proteinExistence type="predicted"/>
<feature type="domain" description="Sushi" evidence="10">
    <location>
        <begin position="562"/>
        <end position="620"/>
    </location>
</feature>
<dbReference type="GO" id="GO:0016020">
    <property type="term" value="C:membrane"/>
    <property type="evidence" value="ECO:0007669"/>
    <property type="project" value="UniProtKB-SubCell"/>
</dbReference>
<sequence length="1093" mass="118147">MGSESRLLSAMHLAAAYCSTPSNPLNGTVHSQTGTKLGSTLRFSCDQGFRLIGQSSATCTRTPQGIYIWNAPVPLCQVMACGMPIPPVNGSIVGQDFTLGARAMYQCNPGFRLASPLAVSVVCQSSGRWSPNEAPPRCIPVTCPDIGHAAVDHGRWRLIYGSQSQYDAMMMLICDPGYYYKGQRVIRCQANSTWDYPEPRPACEIISCGDLGTPPNGNKIGTLTVFGATAIFSCNTGYTLVGSRVRECMSNGLWSGSQVQCLAGHCGTPEPIVNGQIIGENYNYRGSVVYQCNPGFRLIGVSVRICEQDHRWSGRTPVCVPITCGHPGNPTFGVTQGTQFNLNDIVRFVCNSGYVLQGAVKSHCQSNGQWSNTLPKCKIVNCTEPGHVENSVRQVFPKGPGRYSFQTAVSYRCNPGYYLLGTSTLSCQGDGTWDRSLPKCLLVLCDRPSMPPYAQISGDRRTVGSVIRFSCIGQRTVVGNTTRMCQLDGQWSGSLPHCSGESSGVCGDPGIPVHGIRLGEDFSVGSVVGFSCEQGYVLRGSSERTCQPNSTWGGIQPECHVISCGNPGTPRNSQILSHDGLVFSHSITYTCRDGYYSNGLLTRHCTVNGTWTGSMPECTVIMCGDPGVPANGLRLGSDFTYNSTVSFQCAPGFTMDADRASTLVCTKDRTWNGTKPQCKAIVCVAPPPIPNGQVVGTDFTWGNSVGYACNQGYQLSLPTVITCQGNGTWSGEKPQCFPVFCGDPGVPAQGRREDRGFTYLSSVSFSCSPPLVLVGSARRYCQSDGIWSGTQPSCIAHHCSQPEFPSQADVSAIELPSLGYTLIYTCQPGFYLAGGSEHRTCRGDGSWTGKQPVCAADIRPSGNTVGTVQEPPNPKLPVPVGVFAKNSLWRGSYEYLGKKQPAMLSITAYEAFNNRVNGTLIDHSGVELKLAGTYKREESHLLLQVHQIRGPVEIFVNKFKMDNWALDGHVSYIASSSSFVYQGFVRGKGFGQFGLQRLESLDTSKENSHFPPNSSSVAAAILVPFIAMIIAGFALYLYKHRRRPKVPFNGYAGHENTNGRATFENPMYDRNIQPTDIMANETEFTVSTVCTAV</sequence>
<dbReference type="InterPro" id="IPR000436">
    <property type="entry name" value="Sushi_SCR_CCP_dom"/>
</dbReference>
<keyword evidence="5 9" id="KW-0472">Membrane</keyword>
<feature type="domain" description="Sushi" evidence="10">
    <location>
        <begin position="797"/>
        <end position="856"/>
    </location>
</feature>
<dbReference type="EMBL" id="JAGTTL010000002">
    <property type="protein sequence ID" value="KAK6327996.1"/>
    <property type="molecule type" value="Genomic_DNA"/>
</dbReference>
<evidence type="ECO:0000256" key="9">
    <source>
        <dbReference type="SAM" id="Phobius"/>
    </source>
</evidence>
<dbReference type="AlphaFoldDB" id="A0AAN8R7D4"/>
<evidence type="ECO:0000256" key="8">
    <source>
        <dbReference type="PROSITE-ProRule" id="PRU00302"/>
    </source>
</evidence>
<name>A0AAN8R7D4_9TELE</name>
<feature type="domain" description="Sushi" evidence="10">
    <location>
        <begin position="79"/>
        <end position="140"/>
    </location>
</feature>
<dbReference type="PANTHER" id="PTHR46393:SF7">
    <property type="entry name" value="COMPLEMENT C2"/>
    <property type="match status" value="1"/>
</dbReference>